<dbReference type="InterPro" id="IPR017853">
    <property type="entry name" value="GH"/>
</dbReference>
<keyword evidence="4" id="KW-0325">Glycoprotein</keyword>
<evidence type="ECO:0000313" key="9">
    <source>
        <dbReference type="Proteomes" id="UP001168146"/>
    </source>
</evidence>
<dbReference type="Proteomes" id="UP001168146">
    <property type="component" value="Unassembled WGS sequence"/>
</dbReference>
<gene>
    <name evidence="8" type="ORF">LTR82_007476</name>
</gene>
<feature type="region of interest" description="Disordered" evidence="6">
    <location>
        <begin position="400"/>
        <end position="437"/>
    </location>
</feature>
<dbReference type="Gene3D" id="3.20.20.80">
    <property type="entry name" value="Glycosidases"/>
    <property type="match status" value="1"/>
</dbReference>
<feature type="transmembrane region" description="Helical" evidence="7">
    <location>
        <begin position="462"/>
        <end position="481"/>
    </location>
</feature>
<evidence type="ECO:0000256" key="2">
    <source>
        <dbReference type="ARBA" id="ARBA00007528"/>
    </source>
</evidence>
<sequence>MGPGALVCLLALATYAAALATIQTKGSKLFTSDGAQFYIKGTCRRVTLLITLPLTLSPGVAYQLTNDDPLAQGDQCKLDASLMKTLGANSIRVYHVDPTANHDACMSAFSDAGIYAWIDLDTFSTYILANNPEWNQTMYSSYASVIDAFHNYDNTAGFFVGNEVLTTGASSVAAPYVKAAATDMKAYRNSKGYRNIPIGYSAADIADLRPNLQNYLACGSNSSEALDFFALNAYEWCGQSTYDTSGYQFLQQNASNYNIPIYFSETGCQTPKPRTFDDQAAILGSDMDGTWSGAIIYEWIEETNDYGLISYGASAGPTATGNGVVAGYTRTGTPTPISPDFENLSTHWATLTPTGVSMSAYSPSATAPSCPAFTSGAWLVSGDVPLPTVGAVSHSVGSTSAASSATSTGGSATSQSSQTGSQSSSGSSGSSGTTAASSSGAAAAASSKSAAMRPSQAIGSDWYLGFLLLVIPASASLGLALL</sequence>
<evidence type="ECO:0000256" key="3">
    <source>
        <dbReference type="ARBA" id="ARBA00022729"/>
    </source>
</evidence>
<evidence type="ECO:0000256" key="7">
    <source>
        <dbReference type="SAM" id="Phobius"/>
    </source>
</evidence>
<organism evidence="8 9">
    <name type="scientific">Friedmanniomyces endolithicus</name>
    <dbReference type="NCBI Taxonomy" id="329885"/>
    <lineage>
        <taxon>Eukaryota</taxon>
        <taxon>Fungi</taxon>
        <taxon>Dikarya</taxon>
        <taxon>Ascomycota</taxon>
        <taxon>Pezizomycotina</taxon>
        <taxon>Dothideomycetes</taxon>
        <taxon>Dothideomycetidae</taxon>
        <taxon>Mycosphaerellales</taxon>
        <taxon>Teratosphaeriaceae</taxon>
        <taxon>Friedmanniomyces</taxon>
    </lineage>
</organism>
<dbReference type="Pfam" id="PF03198">
    <property type="entry name" value="Glyco_hydro_72"/>
    <property type="match status" value="1"/>
</dbReference>
<comment type="function">
    <text evidence="5">Splits internally a 1,3-beta-glucan molecule and transfers the newly generated reducing end (the donor) to the non-reducing end of another 1,3-beta-glucan molecule (the acceptor) forming a 1,3-beta linkage, resulting in the elongation of 1,3-beta-glucan chains in the cell wall.</text>
</comment>
<keyword evidence="5 7" id="KW-0472">Membrane</keyword>
<evidence type="ECO:0000256" key="6">
    <source>
        <dbReference type="SAM" id="MobiDB-lite"/>
    </source>
</evidence>
<dbReference type="GO" id="GO:0071970">
    <property type="term" value="P:fungal-type cell wall (1-&gt;3)-beta-D-glucan biosynthetic process"/>
    <property type="evidence" value="ECO:0007669"/>
    <property type="project" value="TreeGrafter"/>
</dbReference>
<dbReference type="SUPFAM" id="SSF51445">
    <property type="entry name" value="(Trans)glycosidases"/>
    <property type="match status" value="1"/>
</dbReference>
<keyword evidence="5" id="KW-0449">Lipoprotein</keyword>
<protein>
    <recommendedName>
        <fullName evidence="5">1,3-beta-glucanosyltransferase</fullName>
        <ecNumber evidence="5">2.4.1.-</ecNumber>
    </recommendedName>
</protein>
<evidence type="ECO:0000256" key="4">
    <source>
        <dbReference type="ARBA" id="ARBA00023180"/>
    </source>
</evidence>
<keyword evidence="5" id="KW-0808">Transferase</keyword>
<dbReference type="PANTHER" id="PTHR31468:SF8">
    <property type="entry name" value="1,3-BETA-GLUCANOSYLTRANSFERASE GAS2"/>
    <property type="match status" value="1"/>
</dbReference>
<dbReference type="InterPro" id="IPR004886">
    <property type="entry name" value="Glucanosyltransferase"/>
</dbReference>
<keyword evidence="7" id="KW-1133">Transmembrane helix</keyword>
<name>A0AAN6FQL5_9PEZI</name>
<proteinExistence type="inferred from homology"/>
<evidence type="ECO:0000256" key="1">
    <source>
        <dbReference type="ARBA" id="ARBA00004609"/>
    </source>
</evidence>
<dbReference type="AlphaFoldDB" id="A0AAN6FQL5"/>
<keyword evidence="3" id="KW-0732">Signal</keyword>
<dbReference type="EC" id="2.4.1.-" evidence="5"/>
<comment type="caution">
    <text evidence="8">The sequence shown here is derived from an EMBL/GenBank/DDBJ whole genome shotgun (WGS) entry which is preliminary data.</text>
</comment>
<dbReference type="GO" id="GO:0042124">
    <property type="term" value="F:1,3-beta-glucanosyltransferase activity"/>
    <property type="evidence" value="ECO:0007669"/>
    <property type="project" value="TreeGrafter"/>
</dbReference>
<dbReference type="PANTHER" id="PTHR31468">
    <property type="entry name" value="1,3-BETA-GLUCANOSYLTRANSFERASE GAS1"/>
    <property type="match status" value="1"/>
</dbReference>
<comment type="similarity">
    <text evidence="2 5">Belongs to the glycosyl hydrolase 72 family.</text>
</comment>
<keyword evidence="5" id="KW-0336">GPI-anchor</keyword>
<keyword evidence="7" id="KW-0812">Transmembrane</keyword>
<dbReference type="GO" id="GO:0098552">
    <property type="term" value="C:side of membrane"/>
    <property type="evidence" value="ECO:0007669"/>
    <property type="project" value="UniProtKB-KW"/>
</dbReference>
<reference evidence="8" key="1">
    <citation type="submission" date="2021-12" db="EMBL/GenBank/DDBJ databases">
        <title>Black yeast isolated from Biological Soil Crust.</title>
        <authorList>
            <person name="Kurbessoian T."/>
        </authorList>
    </citation>
    <scope>NUCLEOTIDE SEQUENCE</scope>
    <source>
        <strain evidence="8">CCFEE 5208</strain>
    </source>
</reference>
<evidence type="ECO:0000313" key="8">
    <source>
        <dbReference type="EMBL" id="KAK0321508.1"/>
    </source>
</evidence>
<dbReference type="GO" id="GO:0031505">
    <property type="term" value="P:fungal-type cell wall organization"/>
    <property type="evidence" value="ECO:0007669"/>
    <property type="project" value="TreeGrafter"/>
</dbReference>
<accession>A0AAN6FQL5</accession>
<dbReference type="EMBL" id="JASUXU010000020">
    <property type="protein sequence ID" value="KAK0321508.1"/>
    <property type="molecule type" value="Genomic_DNA"/>
</dbReference>
<evidence type="ECO:0000256" key="5">
    <source>
        <dbReference type="RuleBase" id="RU361209"/>
    </source>
</evidence>
<comment type="subcellular location">
    <subcellularLocation>
        <location evidence="1 5">Cell membrane</location>
        <topology evidence="1 5">Lipid-anchor</topology>
        <topology evidence="1 5">GPI-anchor</topology>
    </subcellularLocation>
</comment>
<dbReference type="GO" id="GO:0005886">
    <property type="term" value="C:plasma membrane"/>
    <property type="evidence" value="ECO:0007669"/>
    <property type="project" value="UniProtKB-SubCell"/>
</dbReference>